<keyword evidence="3" id="KW-1185">Reference proteome</keyword>
<evidence type="ECO:0000313" key="3">
    <source>
        <dbReference type="Proteomes" id="UP000626220"/>
    </source>
</evidence>
<comment type="caution">
    <text evidence="2">The sequence shown here is derived from an EMBL/GenBank/DDBJ whole genome shotgun (WGS) entry which is preliminary data.</text>
</comment>
<dbReference type="AlphaFoldDB" id="A0A8J3GWA6"/>
<protein>
    <recommendedName>
        <fullName evidence="4">DUF4399 domain-containing protein</fullName>
    </recommendedName>
</protein>
<keyword evidence="1" id="KW-1133">Transmembrane helix</keyword>
<name>A0A8J3GWA6_9RHOB</name>
<proteinExistence type="predicted"/>
<dbReference type="RefSeq" id="WP_189679303.1">
    <property type="nucleotide sequence ID" value="NZ_BNCJ01000002.1"/>
</dbReference>
<dbReference type="EMBL" id="BNCJ01000002">
    <property type="protein sequence ID" value="GHF43257.1"/>
    <property type="molecule type" value="Genomic_DNA"/>
</dbReference>
<sequence length="161" mass="16208">MLDRGLALFGIGLVFGGGFGFLTAAGMGVTLDGHDHATGHGHAEAPAHDHAHADPVEIAPGGTVPGVTLAALPDSAGGWNVHVAVSDFTFSPENAGQGDVAGEGHVHLYLDGEKVARVYGPWVHLGAGQPGQVLSAALYSNDHRPLTSGGVPIEASVTLGQ</sequence>
<keyword evidence="1" id="KW-0472">Membrane</keyword>
<evidence type="ECO:0008006" key="4">
    <source>
        <dbReference type="Google" id="ProtNLM"/>
    </source>
</evidence>
<dbReference type="Proteomes" id="UP000626220">
    <property type="component" value="Unassembled WGS sequence"/>
</dbReference>
<keyword evidence="1" id="KW-0812">Transmembrane</keyword>
<reference evidence="2" key="1">
    <citation type="journal article" date="2014" name="Int. J. Syst. Evol. Microbiol.">
        <title>Complete genome sequence of Corynebacterium casei LMG S-19264T (=DSM 44701T), isolated from a smear-ripened cheese.</title>
        <authorList>
            <consortium name="US DOE Joint Genome Institute (JGI-PGF)"/>
            <person name="Walter F."/>
            <person name="Albersmeier A."/>
            <person name="Kalinowski J."/>
            <person name="Ruckert C."/>
        </authorList>
    </citation>
    <scope>NUCLEOTIDE SEQUENCE</scope>
    <source>
        <strain evidence="2">KCTC 42650</strain>
    </source>
</reference>
<gene>
    <name evidence="2" type="ORF">GCM10017056_13940</name>
</gene>
<reference evidence="2" key="2">
    <citation type="submission" date="2020-09" db="EMBL/GenBank/DDBJ databases">
        <authorList>
            <person name="Sun Q."/>
            <person name="Kim S."/>
        </authorList>
    </citation>
    <scope>NUCLEOTIDE SEQUENCE</scope>
    <source>
        <strain evidence="2">KCTC 42650</strain>
    </source>
</reference>
<organism evidence="2 3">
    <name type="scientific">Seohaeicola zhoushanensis</name>
    <dbReference type="NCBI Taxonomy" id="1569283"/>
    <lineage>
        <taxon>Bacteria</taxon>
        <taxon>Pseudomonadati</taxon>
        <taxon>Pseudomonadota</taxon>
        <taxon>Alphaproteobacteria</taxon>
        <taxon>Rhodobacterales</taxon>
        <taxon>Roseobacteraceae</taxon>
        <taxon>Seohaeicola</taxon>
    </lineage>
</organism>
<evidence type="ECO:0000256" key="1">
    <source>
        <dbReference type="SAM" id="Phobius"/>
    </source>
</evidence>
<evidence type="ECO:0000313" key="2">
    <source>
        <dbReference type="EMBL" id="GHF43257.1"/>
    </source>
</evidence>
<accession>A0A8J3GWA6</accession>
<feature type="transmembrane region" description="Helical" evidence="1">
    <location>
        <begin position="6"/>
        <end position="31"/>
    </location>
</feature>